<feature type="transmembrane region" description="Helical" evidence="1">
    <location>
        <begin position="469"/>
        <end position="490"/>
    </location>
</feature>
<accession>A0AA36MMP2</accession>
<sequence length="601" mass="67057">MEKLMLPMSHNMDDSTASGLCRLRSPDSFDERSGHFRKATAKRVLMGFGMIFSGSLTSLMAAGGQTGRFPRKDQILAAGENLFQASVATDHVDVFIGHSWSACRCQKFLALCLFFNLGMAVKCSVATFLVAVVALLSSRGMTGLGGSSAALPCLVYLPIAAFFLVFIFGQQLTGGRWAPSVWVDKLCIHQTDMERKAEQIVSLPVFVARSSRMLILWDDTYFERLWCNLELATFARYGGADRVEVLPLWLAPWLLGSILLDLLSASIFELLEHIFPNWSAAWTNEIIGFAESIFGHNPAMVKFVAWFIIWMMSSIVYLPASIPSFFTLRMKLRNHQLMLDQMAEFDVRAAKCTVASDREAIEQQVKDNFSQDRLERVLSRLSTSKPGKVRRDSLIMSHADPLDNFNDYIRGPLRDKVIDEIGNELYVPWHMCLTAFLPMIFYSSVNVLGCDNGPCEKSAMLAGYSSASQYMIIQTIGWAMCILMAFLLTYPTLLRMLKFVLTHVDGPLQLVAAFLCCPLAYFYCYICGSLVWASLVSLVENYSPSQLMLFVLIMCFLLVQVVCLFSRSSGHGEPQSSSLRNHAYQNAETADSLLGGVSDTP</sequence>
<reference evidence="2" key="1">
    <citation type="submission" date="2023-08" db="EMBL/GenBank/DDBJ databases">
        <authorList>
            <person name="Chen Y."/>
            <person name="Shah S."/>
            <person name="Dougan E. K."/>
            <person name="Thang M."/>
            <person name="Chan C."/>
        </authorList>
    </citation>
    <scope>NUCLEOTIDE SEQUENCE</scope>
</reference>
<feature type="transmembrane region" description="Helical" evidence="1">
    <location>
        <begin position="303"/>
        <end position="328"/>
    </location>
</feature>
<feature type="transmembrane region" description="Helical" evidence="1">
    <location>
        <begin position="149"/>
        <end position="168"/>
    </location>
</feature>
<keyword evidence="1" id="KW-0472">Membrane</keyword>
<protein>
    <recommendedName>
        <fullName evidence="4">Transmembrane protein</fullName>
    </recommendedName>
</protein>
<dbReference type="AlphaFoldDB" id="A0AA36MMP2"/>
<feature type="transmembrane region" description="Helical" evidence="1">
    <location>
        <begin position="44"/>
        <end position="62"/>
    </location>
</feature>
<feature type="transmembrane region" description="Helical" evidence="1">
    <location>
        <begin position="547"/>
        <end position="565"/>
    </location>
</feature>
<feature type="transmembrane region" description="Helical" evidence="1">
    <location>
        <begin position="510"/>
        <end position="535"/>
    </location>
</feature>
<evidence type="ECO:0000256" key="1">
    <source>
        <dbReference type="SAM" id="Phobius"/>
    </source>
</evidence>
<keyword evidence="1" id="KW-1133">Transmembrane helix</keyword>
<evidence type="ECO:0000313" key="2">
    <source>
        <dbReference type="EMBL" id="CAJ1378344.1"/>
    </source>
</evidence>
<dbReference type="Proteomes" id="UP001178507">
    <property type="component" value="Unassembled WGS sequence"/>
</dbReference>
<feature type="transmembrane region" description="Helical" evidence="1">
    <location>
        <begin position="246"/>
        <end position="268"/>
    </location>
</feature>
<feature type="transmembrane region" description="Helical" evidence="1">
    <location>
        <begin position="108"/>
        <end position="137"/>
    </location>
</feature>
<dbReference type="EMBL" id="CAUJNA010000535">
    <property type="protein sequence ID" value="CAJ1378344.1"/>
    <property type="molecule type" value="Genomic_DNA"/>
</dbReference>
<keyword evidence="1" id="KW-0812">Transmembrane</keyword>
<gene>
    <name evidence="2" type="ORF">EVOR1521_LOCUS6910</name>
</gene>
<organism evidence="2 3">
    <name type="scientific">Effrenium voratum</name>
    <dbReference type="NCBI Taxonomy" id="2562239"/>
    <lineage>
        <taxon>Eukaryota</taxon>
        <taxon>Sar</taxon>
        <taxon>Alveolata</taxon>
        <taxon>Dinophyceae</taxon>
        <taxon>Suessiales</taxon>
        <taxon>Symbiodiniaceae</taxon>
        <taxon>Effrenium</taxon>
    </lineage>
</organism>
<name>A0AA36MMP2_9DINO</name>
<keyword evidence="3" id="KW-1185">Reference proteome</keyword>
<evidence type="ECO:0000313" key="3">
    <source>
        <dbReference type="Proteomes" id="UP001178507"/>
    </source>
</evidence>
<evidence type="ECO:0008006" key="4">
    <source>
        <dbReference type="Google" id="ProtNLM"/>
    </source>
</evidence>
<proteinExistence type="predicted"/>
<comment type="caution">
    <text evidence="2">The sequence shown here is derived from an EMBL/GenBank/DDBJ whole genome shotgun (WGS) entry which is preliminary data.</text>
</comment>
<feature type="transmembrane region" description="Helical" evidence="1">
    <location>
        <begin position="426"/>
        <end position="449"/>
    </location>
</feature>